<evidence type="ECO:0000313" key="12">
    <source>
        <dbReference type="EMBL" id="TEB38074.1"/>
    </source>
</evidence>
<keyword evidence="8" id="KW-0460">Magnesium</keyword>
<dbReference type="Gene3D" id="3.60.10.10">
    <property type="entry name" value="Endonuclease/exonuclease/phosphatase"/>
    <property type="match status" value="1"/>
</dbReference>
<evidence type="ECO:0000256" key="3">
    <source>
        <dbReference type="ARBA" id="ARBA00004322"/>
    </source>
</evidence>
<organism evidence="12 13">
    <name type="scientific">Coprinellus micaceus</name>
    <name type="common">Glistening ink-cap mushroom</name>
    <name type="synonym">Coprinus micaceus</name>
    <dbReference type="NCBI Taxonomy" id="71717"/>
    <lineage>
        <taxon>Eukaryota</taxon>
        <taxon>Fungi</taxon>
        <taxon>Dikarya</taxon>
        <taxon>Basidiomycota</taxon>
        <taxon>Agaricomycotina</taxon>
        <taxon>Agaricomycetes</taxon>
        <taxon>Agaricomycetidae</taxon>
        <taxon>Agaricales</taxon>
        <taxon>Agaricineae</taxon>
        <taxon>Psathyrellaceae</taxon>
        <taxon>Coprinellus</taxon>
    </lineage>
</organism>
<keyword evidence="5" id="KW-0479">Metal-binding</keyword>
<dbReference type="AlphaFoldDB" id="A0A4Y7TVW0"/>
<dbReference type="Pfam" id="PF03372">
    <property type="entry name" value="Exo_endo_phos"/>
    <property type="match status" value="1"/>
</dbReference>
<dbReference type="InterPro" id="IPR051547">
    <property type="entry name" value="TDP2-like"/>
</dbReference>
<dbReference type="OrthoDB" id="9975959at2759"/>
<evidence type="ECO:0000256" key="7">
    <source>
        <dbReference type="ARBA" id="ARBA00022801"/>
    </source>
</evidence>
<sequence>MTTKISRGSSSPQRLRLSLVTWNIDFQSPRASSRANHILEHVLEKSRAPDIIFLQEVRPDVHASLLDNPKVRKAFLTTGTEDASYFTMGLLSRTRFASAKEEVKFILGPVSRVELPSAYDRDGLCVDILPPNAPDSVCRLINVHLDSLWQLPNRTQQLKTLANALREPGCGGGLIAGDFNSINPGDKALIKDNGLEDAWLALHGSTDPDAPTWSLKPQRLDKVATTGLKVEEIEILHPGVIEVPKPGGGSDWLEWSDHSGLRCVFTI</sequence>
<keyword evidence="7" id="KW-0378">Hydrolase</keyword>
<dbReference type="GO" id="GO:0005737">
    <property type="term" value="C:cytoplasm"/>
    <property type="evidence" value="ECO:0007669"/>
    <property type="project" value="TreeGrafter"/>
</dbReference>
<comment type="caution">
    <text evidence="12">The sequence shown here is derived from an EMBL/GenBank/DDBJ whole genome shotgun (WGS) entry which is preliminary data.</text>
</comment>
<reference evidence="12 13" key="1">
    <citation type="journal article" date="2019" name="Nat. Ecol. Evol.">
        <title>Megaphylogeny resolves global patterns of mushroom evolution.</title>
        <authorList>
            <person name="Varga T."/>
            <person name="Krizsan K."/>
            <person name="Foldi C."/>
            <person name="Dima B."/>
            <person name="Sanchez-Garcia M."/>
            <person name="Sanchez-Ramirez S."/>
            <person name="Szollosi G.J."/>
            <person name="Szarkandi J.G."/>
            <person name="Papp V."/>
            <person name="Albert L."/>
            <person name="Andreopoulos W."/>
            <person name="Angelini C."/>
            <person name="Antonin V."/>
            <person name="Barry K.W."/>
            <person name="Bougher N.L."/>
            <person name="Buchanan P."/>
            <person name="Buyck B."/>
            <person name="Bense V."/>
            <person name="Catcheside P."/>
            <person name="Chovatia M."/>
            <person name="Cooper J."/>
            <person name="Damon W."/>
            <person name="Desjardin D."/>
            <person name="Finy P."/>
            <person name="Geml J."/>
            <person name="Haridas S."/>
            <person name="Hughes K."/>
            <person name="Justo A."/>
            <person name="Karasinski D."/>
            <person name="Kautmanova I."/>
            <person name="Kiss B."/>
            <person name="Kocsube S."/>
            <person name="Kotiranta H."/>
            <person name="LaButti K.M."/>
            <person name="Lechner B.E."/>
            <person name="Liimatainen K."/>
            <person name="Lipzen A."/>
            <person name="Lukacs Z."/>
            <person name="Mihaltcheva S."/>
            <person name="Morgado L.N."/>
            <person name="Niskanen T."/>
            <person name="Noordeloos M.E."/>
            <person name="Ohm R.A."/>
            <person name="Ortiz-Santana B."/>
            <person name="Ovrebo C."/>
            <person name="Racz N."/>
            <person name="Riley R."/>
            <person name="Savchenko A."/>
            <person name="Shiryaev A."/>
            <person name="Soop K."/>
            <person name="Spirin V."/>
            <person name="Szebenyi C."/>
            <person name="Tomsovsky M."/>
            <person name="Tulloss R.E."/>
            <person name="Uehling J."/>
            <person name="Grigoriev I.V."/>
            <person name="Vagvolgyi C."/>
            <person name="Papp T."/>
            <person name="Martin F.M."/>
            <person name="Miettinen O."/>
            <person name="Hibbett D.S."/>
            <person name="Nagy L.G."/>
        </authorList>
    </citation>
    <scope>NUCLEOTIDE SEQUENCE [LARGE SCALE GENOMIC DNA]</scope>
    <source>
        <strain evidence="12 13">FP101781</strain>
    </source>
</reference>
<keyword evidence="13" id="KW-1185">Reference proteome</keyword>
<proteinExistence type="predicted"/>
<evidence type="ECO:0000256" key="5">
    <source>
        <dbReference type="ARBA" id="ARBA00022723"/>
    </source>
</evidence>
<evidence type="ECO:0000256" key="8">
    <source>
        <dbReference type="ARBA" id="ARBA00022842"/>
    </source>
</evidence>
<dbReference type="GO" id="GO:0070260">
    <property type="term" value="F:5'-tyrosyl-DNA phosphodiesterase activity"/>
    <property type="evidence" value="ECO:0007669"/>
    <property type="project" value="TreeGrafter"/>
</dbReference>
<evidence type="ECO:0000259" key="11">
    <source>
        <dbReference type="Pfam" id="PF03372"/>
    </source>
</evidence>
<keyword evidence="6" id="KW-0227">DNA damage</keyword>
<dbReference type="EMBL" id="QPFP01000003">
    <property type="protein sequence ID" value="TEB38074.1"/>
    <property type="molecule type" value="Genomic_DNA"/>
</dbReference>
<dbReference type="SUPFAM" id="SSF56219">
    <property type="entry name" value="DNase I-like"/>
    <property type="match status" value="1"/>
</dbReference>
<keyword evidence="9" id="KW-0234">DNA repair</keyword>
<dbReference type="STRING" id="71717.A0A4Y7TVW0"/>
<comment type="cofactor">
    <cofactor evidence="2">
        <name>Mg(2+)</name>
        <dbReference type="ChEBI" id="CHEBI:18420"/>
    </cofactor>
</comment>
<keyword evidence="10" id="KW-0539">Nucleus</keyword>
<evidence type="ECO:0000313" key="13">
    <source>
        <dbReference type="Proteomes" id="UP000298030"/>
    </source>
</evidence>
<keyword evidence="4" id="KW-0540">Nuclease</keyword>
<evidence type="ECO:0000256" key="1">
    <source>
        <dbReference type="ARBA" id="ARBA00001936"/>
    </source>
</evidence>
<evidence type="ECO:0000256" key="2">
    <source>
        <dbReference type="ARBA" id="ARBA00001946"/>
    </source>
</evidence>
<dbReference type="GO" id="GO:0006302">
    <property type="term" value="P:double-strand break repair"/>
    <property type="evidence" value="ECO:0007669"/>
    <property type="project" value="TreeGrafter"/>
</dbReference>
<dbReference type="InterPro" id="IPR005135">
    <property type="entry name" value="Endo/exonuclease/phosphatase"/>
</dbReference>
<feature type="domain" description="Endonuclease/exonuclease/phosphatase" evidence="11">
    <location>
        <begin position="20"/>
        <end position="213"/>
    </location>
</feature>
<name>A0A4Y7TVW0_COPMI</name>
<evidence type="ECO:0000256" key="4">
    <source>
        <dbReference type="ARBA" id="ARBA00022722"/>
    </source>
</evidence>
<gene>
    <name evidence="12" type="ORF">FA13DRAFT_1725701</name>
</gene>
<dbReference type="GO" id="GO:0004518">
    <property type="term" value="F:nuclease activity"/>
    <property type="evidence" value="ECO:0007669"/>
    <property type="project" value="UniProtKB-KW"/>
</dbReference>
<evidence type="ECO:0000256" key="9">
    <source>
        <dbReference type="ARBA" id="ARBA00023204"/>
    </source>
</evidence>
<dbReference type="GO" id="GO:0046872">
    <property type="term" value="F:metal ion binding"/>
    <property type="evidence" value="ECO:0007669"/>
    <property type="project" value="UniProtKB-KW"/>
</dbReference>
<protein>
    <recommendedName>
        <fullName evidence="11">Endonuclease/exonuclease/phosphatase domain-containing protein</fullName>
    </recommendedName>
</protein>
<dbReference type="PANTHER" id="PTHR15822">
    <property type="entry name" value="TRAF AND TNF RECEPTOR-ASSOCIATED PROTEIN"/>
    <property type="match status" value="1"/>
</dbReference>
<accession>A0A4Y7TVW0</accession>
<dbReference type="PANTHER" id="PTHR15822:SF4">
    <property type="entry name" value="TYROSYL-DNA PHOSPHODIESTERASE 2"/>
    <property type="match status" value="1"/>
</dbReference>
<dbReference type="GO" id="GO:0003697">
    <property type="term" value="F:single-stranded DNA binding"/>
    <property type="evidence" value="ECO:0007669"/>
    <property type="project" value="TreeGrafter"/>
</dbReference>
<comment type="cofactor">
    <cofactor evidence="1">
        <name>Mn(2+)</name>
        <dbReference type="ChEBI" id="CHEBI:29035"/>
    </cofactor>
</comment>
<evidence type="ECO:0000256" key="10">
    <source>
        <dbReference type="ARBA" id="ARBA00023242"/>
    </source>
</evidence>
<dbReference type="Proteomes" id="UP000298030">
    <property type="component" value="Unassembled WGS sequence"/>
</dbReference>
<dbReference type="InterPro" id="IPR036691">
    <property type="entry name" value="Endo/exonu/phosph_ase_sf"/>
</dbReference>
<evidence type="ECO:0000256" key="6">
    <source>
        <dbReference type="ARBA" id="ARBA00022763"/>
    </source>
</evidence>
<comment type="subcellular location">
    <subcellularLocation>
        <location evidence="3">Nucleus</location>
        <location evidence="3">PML body</location>
    </subcellularLocation>
</comment>